<keyword evidence="5 6" id="KW-0472">Membrane</keyword>
<feature type="transmembrane region" description="Helical" evidence="6">
    <location>
        <begin position="336"/>
        <end position="360"/>
    </location>
</feature>
<feature type="transmembrane region" description="Helical" evidence="6">
    <location>
        <begin position="367"/>
        <end position="385"/>
    </location>
</feature>
<evidence type="ECO:0000256" key="6">
    <source>
        <dbReference type="SAM" id="Phobius"/>
    </source>
</evidence>
<dbReference type="PROSITE" id="PS51257">
    <property type="entry name" value="PROKAR_LIPOPROTEIN"/>
    <property type="match status" value="1"/>
</dbReference>
<feature type="transmembrane region" description="Helical" evidence="6">
    <location>
        <begin position="12"/>
        <end position="35"/>
    </location>
</feature>
<keyword evidence="2" id="KW-1003">Cell membrane</keyword>
<name>A0A4U1CPW0_9SPHI</name>
<evidence type="ECO:0000256" key="1">
    <source>
        <dbReference type="ARBA" id="ARBA00004651"/>
    </source>
</evidence>
<protein>
    <submittedName>
        <fullName evidence="7">Lipopolysaccharide biosynthesis protein</fullName>
    </submittedName>
</protein>
<comment type="subcellular location">
    <subcellularLocation>
        <location evidence="1">Cell membrane</location>
        <topology evidence="1">Multi-pass membrane protein</topology>
    </subcellularLocation>
</comment>
<proteinExistence type="predicted"/>
<feature type="transmembrane region" description="Helical" evidence="6">
    <location>
        <begin position="301"/>
        <end position="324"/>
    </location>
</feature>
<dbReference type="InterPro" id="IPR050833">
    <property type="entry name" value="Poly_Biosynth_Transport"/>
</dbReference>
<keyword evidence="3 6" id="KW-0812">Transmembrane</keyword>
<feature type="transmembrane region" description="Helical" evidence="6">
    <location>
        <begin position="83"/>
        <end position="107"/>
    </location>
</feature>
<dbReference type="InterPro" id="IPR002797">
    <property type="entry name" value="Polysacc_synth"/>
</dbReference>
<feature type="transmembrane region" description="Helical" evidence="6">
    <location>
        <begin position="391"/>
        <end position="411"/>
    </location>
</feature>
<keyword evidence="4 6" id="KW-1133">Transmembrane helix</keyword>
<sequence>MLKNLGQKLKNKHFLSLTTSVVMSACGMLTFMLLLRSMHAEQMGYWIFFQTAFMLLDTLRTGFLQTALIKFYSGAEKQRAAEVMGSVWFLAFIITAFWLILTIPALFLLPFIEDTSIKILIEWFAFIFILTLPSTISTWRLQSDQKFDKLLYLGLLTQGSFLILIIILILTSNMNITNLLYADALAYIISSSVCLIFGWSGIRFFARRTKETIREVYHFGKFSVGTSISTNLLRSSDIFMINFLLGPALLPVYNVAQRLMEAVEIPLRSFLVTGMPELSTAFNQKRNDDVVSIMKKYSGMLTLALIPVAIIGISLADVAVAILGGGKYVGTDAANVFRIFMLLSIVYPIDRFTGVTLDIIHQPKRNFIKVIIMLVINVVANYIGIKLFGNLYGVVFSSVLSFSVGVCYSYFSLREFLSFNVSGILKTGFYELKYLYLKVVKG</sequence>
<accession>A0A4U1CPW0</accession>
<feature type="transmembrane region" description="Helical" evidence="6">
    <location>
        <begin position="47"/>
        <end position="71"/>
    </location>
</feature>
<gene>
    <name evidence="7" type="ORF">FA047_04330</name>
</gene>
<evidence type="ECO:0000256" key="3">
    <source>
        <dbReference type="ARBA" id="ARBA00022692"/>
    </source>
</evidence>
<dbReference type="PANTHER" id="PTHR30250:SF11">
    <property type="entry name" value="O-ANTIGEN TRANSPORTER-RELATED"/>
    <property type="match status" value="1"/>
</dbReference>
<dbReference type="PANTHER" id="PTHR30250">
    <property type="entry name" value="PST FAMILY PREDICTED COLANIC ACID TRANSPORTER"/>
    <property type="match status" value="1"/>
</dbReference>
<dbReference type="OrthoDB" id="629958at2"/>
<evidence type="ECO:0000256" key="2">
    <source>
        <dbReference type="ARBA" id="ARBA00022475"/>
    </source>
</evidence>
<organism evidence="7 8">
    <name type="scientific">Pedobacter frigoris</name>
    <dbReference type="NCBI Taxonomy" id="2571272"/>
    <lineage>
        <taxon>Bacteria</taxon>
        <taxon>Pseudomonadati</taxon>
        <taxon>Bacteroidota</taxon>
        <taxon>Sphingobacteriia</taxon>
        <taxon>Sphingobacteriales</taxon>
        <taxon>Sphingobacteriaceae</taxon>
        <taxon>Pedobacter</taxon>
    </lineage>
</organism>
<dbReference type="RefSeq" id="WP_136834737.1">
    <property type="nucleotide sequence ID" value="NZ_SWBQ01000001.1"/>
</dbReference>
<comment type="caution">
    <text evidence="7">The sequence shown here is derived from an EMBL/GenBank/DDBJ whole genome shotgun (WGS) entry which is preliminary data.</text>
</comment>
<evidence type="ECO:0000313" key="8">
    <source>
        <dbReference type="Proteomes" id="UP000307244"/>
    </source>
</evidence>
<dbReference type="GO" id="GO:0005886">
    <property type="term" value="C:plasma membrane"/>
    <property type="evidence" value="ECO:0007669"/>
    <property type="project" value="UniProtKB-SubCell"/>
</dbReference>
<keyword evidence="8" id="KW-1185">Reference proteome</keyword>
<evidence type="ECO:0000256" key="4">
    <source>
        <dbReference type="ARBA" id="ARBA00022989"/>
    </source>
</evidence>
<reference evidence="7 8" key="1">
    <citation type="submission" date="2019-04" db="EMBL/GenBank/DDBJ databases">
        <title>Pedobacter sp. RP-3-15 sp. nov., isolated from Arctic soil.</title>
        <authorList>
            <person name="Dahal R.H."/>
            <person name="Kim D.-U."/>
        </authorList>
    </citation>
    <scope>NUCLEOTIDE SEQUENCE [LARGE SCALE GENOMIC DNA]</scope>
    <source>
        <strain evidence="7 8">RP-3-15</strain>
    </source>
</reference>
<evidence type="ECO:0000313" key="7">
    <source>
        <dbReference type="EMBL" id="TKC09326.1"/>
    </source>
</evidence>
<dbReference type="Pfam" id="PF01943">
    <property type="entry name" value="Polysacc_synt"/>
    <property type="match status" value="1"/>
</dbReference>
<feature type="transmembrane region" description="Helical" evidence="6">
    <location>
        <begin position="151"/>
        <end position="172"/>
    </location>
</feature>
<dbReference type="AlphaFoldDB" id="A0A4U1CPW0"/>
<dbReference type="Proteomes" id="UP000307244">
    <property type="component" value="Unassembled WGS sequence"/>
</dbReference>
<dbReference type="EMBL" id="SWBQ01000001">
    <property type="protein sequence ID" value="TKC09326.1"/>
    <property type="molecule type" value="Genomic_DNA"/>
</dbReference>
<feature type="transmembrane region" description="Helical" evidence="6">
    <location>
        <begin position="184"/>
        <end position="206"/>
    </location>
</feature>
<feature type="transmembrane region" description="Helical" evidence="6">
    <location>
        <begin position="119"/>
        <end position="139"/>
    </location>
</feature>
<evidence type="ECO:0000256" key="5">
    <source>
        <dbReference type="ARBA" id="ARBA00023136"/>
    </source>
</evidence>